<dbReference type="SUPFAM" id="SSF51735">
    <property type="entry name" value="NAD(P)-binding Rossmann-fold domains"/>
    <property type="match status" value="1"/>
</dbReference>
<evidence type="ECO:0000313" key="10">
    <source>
        <dbReference type="EMBL" id="SHJ17983.1"/>
    </source>
</evidence>
<dbReference type="InterPro" id="IPR001891">
    <property type="entry name" value="Malic_OxRdtase"/>
</dbReference>
<dbReference type="SUPFAM" id="SSF53223">
    <property type="entry name" value="Aminoacid dehydrogenase-like, N-terminal domain"/>
    <property type="match status" value="1"/>
</dbReference>
<dbReference type="PIRSF" id="PIRSF000106">
    <property type="entry name" value="ME"/>
    <property type="match status" value="1"/>
</dbReference>
<dbReference type="RefSeq" id="WP_073993714.1">
    <property type="nucleotide sequence ID" value="NZ_FQYT01000014.1"/>
</dbReference>
<evidence type="ECO:0000256" key="4">
    <source>
        <dbReference type="ARBA" id="ARBA00023002"/>
    </source>
</evidence>
<proteinExistence type="inferred from homology"/>
<feature type="binding site" evidence="6">
    <location>
        <position position="316"/>
    </location>
    <ligand>
        <name>(S)-malate</name>
        <dbReference type="ChEBI" id="CHEBI:15589"/>
    </ligand>
</feature>
<feature type="domain" description="Malic enzyme N-terminal" evidence="9">
    <location>
        <begin position="15"/>
        <end position="148"/>
    </location>
</feature>
<feature type="binding site" evidence="6">
    <location>
        <position position="286"/>
    </location>
    <ligand>
        <name>(S)-malate</name>
        <dbReference type="ChEBI" id="CHEBI:15589"/>
    </ligand>
</feature>
<keyword evidence="11" id="KW-1185">Reference proteome</keyword>
<dbReference type="InterPro" id="IPR015884">
    <property type="entry name" value="Malic_enzyme_CS"/>
</dbReference>
<dbReference type="GO" id="GO:0004470">
    <property type="term" value="F:malic enzyme activity"/>
    <property type="evidence" value="ECO:0007669"/>
    <property type="project" value="InterPro"/>
</dbReference>
<feature type="binding site" evidence="7">
    <location>
        <position position="133"/>
    </location>
    <ligand>
        <name>a divalent metal cation</name>
        <dbReference type="ChEBI" id="CHEBI:60240"/>
    </ligand>
</feature>
<feature type="domain" description="Malic enzyme NAD-binding" evidence="8">
    <location>
        <begin position="160"/>
        <end position="384"/>
    </location>
</feature>
<name>A0A1M6H7B7_9FIRM</name>
<evidence type="ECO:0000256" key="5">
    <source>
        <dbReference type="PIRSR" id="PIRSR000106-1"/>
    </source>
</evidence>
<organism evidence="10 11">
    <name type="scientific">Parasporobacterium paucivorans DSM 15970</name>
    <dbReference type="NCBI Taxonomy" id="1122934"/>
    <lineage>
        <taxon>Bacteria</taxon>
        <taxon>Bacillati</taxon>
        <taxon>Bacillota</taxon>
        <taxon>Clostridia</taxon>
        <taxon>Lachnospirales</taxon>
        <taxon>Lachnospiraceae</taxon>
        <taxon>Parasporobacterium</taxon>
    </lineage>
</organism>
<evidence type="ECO:0000259" key="9">
    <source>
        <dbReference type="SMART" id="SM01274"/>
    </source>
</evidence>
<dbReference type="InterPro" id="IPR012302">
    <property type="entry name" value="Malic_NAD-bd"/>
</dbReference>
<evidence type="ECO:0000256" key="6">
    <source>
        <dbReference type="PIRSR" id="PIRSR000106-2"/>
    </source>
</evidence>
<dbReference type="CDD" id="cd05311">
    <property type="entry name" value="NAD_bind_2_malic_enz"/>
    <property type="match status" value="1"/>
</dbReference>
<comment type="similarity">
    <text evidence="2">Belongs to the malic enzymes family.</text>
</comment>
<dbReference type="Proteomes" id="UP000184342">
    <property type="component" value="Unassembled WGS sequence"/>
</dbReference>
<evidence type="ECO:0000259" key="8">
    <source>
        <dbReference type="SMART" id="SM00919"/>
    </source>
</evidence>
<protein>
    <submittedName>
        <fullName evidence="10">Malate dehydrogenase (Oxaloacetate-decarboxylating)</fullName>
    </submittedName>
</protein>
<dbReference type="InterPro" id="IPR036291">
    <property type="entry name" value="NAD(P)-bd_dom_sf"/>
</dbReference>
<evidence type="ECO:0000256" key="2">
    <source>
        <dbReference type="ARBA" id="ARBA00008785"/>
    </source>
</evidence>
<dbReference type="GO" id="GO:0051287">
    <property type="term" value="F:NAD binding"/>
    <property type="evidence" value="ECO:0007669"/>
    <property type="project" value="InterPro"/>
</dbReference>
<evidence type="ECO:0000256" key="1">
    <source>
        <dbReference type="ARBA" id="ARBA00001936"/>
    </source>
</evidence>
<dbReference type="Gene3D" id="3.40.50.720">
    <property type="entry name" value="NAD(P)-binding Rossmann-like Domain"/>
    <property type="match status" value="1"/>
</dbReference>
<comment type="cofactor">
    <cofactor evidence="1">
        <name>Mn(2+)</name>
        <dbReference type="ChEBI" id="CHEBI:29035"/>
    </cofactor>
</comment>
<dbReference type="OrthoDB" id="9805787at2"/>
<gene>
    <name evidence="10" type="ORF">SAMN02745691_01472</name>
</gene>
<dbReference type="PROSITE" id="PS00331">
    <property type="entry name" value="MALIC_ENZYMES"/>
    <property type="match status" value="1"/>
</dbReference>
<dbReference type="SMART" id="SM01274">
    <property type="entry name" value="malic"/>
    <property type="match status" value="1"/>
</dbReference>
<evidence type="ECO:0000313" key="11">
    <source>
        <dbReference type="Proteomes" id="UP000184342"/>
    </source>
</evidence>
<dbReference type="STRING" id="1122934.SAMN02745691_01472"/>
<dbReference type="SMART" id="SM00919">
    <property type="entry name" value="Malic_M"/>
    <property type="match status" value="1"/>
</dbReference>
<dbReference type="AlphaFoldDB" id="A0A1M6H7B7"/>
<sequence length="393" mass="42054">MTIAEESLQFHYEKRGKIEVVSTVPVKNKHDLSLAYTPGVAEPCLEIQKDENKSYELTRRWNMCLVVTDGSAVLGLGDIGPVAGMPVMEGKCVLFKEFGGVDAFPLCIKSKDVDEIVNTIYLISGSFGGVNLEDISAPRCFEIEEKLKQKCDIPIFHDDQHGTAVINLAGLINALKVVGKNKEDVRIVISGAGAAAISITRLLLKYGFPDIILCDRTGAIYEGRTKGMNPVKEQMSKVTNPSKLQGTLADALKGSDIFIGVSSPGLVTTEMVRTMAKDAVLFACANPTPEIFPDDAKAGGAMVVATGRSDFPNQINNVLAFPGIFRGAFDVRASEINEEMKFAAAEALAGLVSDEELGPDYIIPAAFDPRVGKAVAKAVAEAARKTGVARIDA</sequence>
<keyword evidence="3 7" id="KW-0479">Metal-binding</keyword>
<keyword evidence="4" id="KW-0560">Oxidoreductase</keyword>
<dbReference type="PANTHER" id="PTHR43237:SF4">
    <property type="entry name" value="NADP-DEPENDENT MALIC ENZYME"/>
    <property type="match status" value="1"/>
</dbReference>
<feature type="active site" description="Proton acceptor" evidence="5">
    <location>
        <position position="91"/>
    </location>
</feature>
<reference evidence="10 11" key="1">
    <citation type="submission" date="2016-11" db="EMBL/GenBank/DDBJ databases">
        <authorList>
            <person name="Jaros S."/>
            <person name="Januszkiewicz K."/>
            <person name="Wedrychowicz H."/>
        </authorList>
    </citation>
    <scope>NUCLEOTIDE SEQUENCE [LARGE SCALE GENOMIC DNA]</scope>
    <source>
        <strain evidence="10 11">DSM 15970</strain>
    </source>
</reference>
<evidence type="ECO:0000256" key="7">
    <source>
        <dbReference type="PIRSR" id="PIRSR000106-3"/>
    </source>
</evidence>
<feature type="binding site" evidence="7">
    <location>
        <position position="134"/>
    </location>
    <ligand>
        <name>a divalent metal cation</name>
        <dbReference type="ChEBI" id="CHEBI:60240"/>
    </ligand>
</feature>
<feature type="binding site" evidence="7">
    <location>
        <position position="159"/>
    </location>
    <ligand>
        <name>a divalent metal cation</name>
        <dbReference type="ChEBI" id="CHEBI:60240"/>
    </ligand>
</feature>
<dbReference type="EMBL" id="FQYT01000014">
    <property type="protein sequence ID" value="SHJ17983.1"/>
    <property type="molecule type" value="Genomic_DNA"/>
</dbReference>
<dbReference type="GO" id="GO:0016616">
    <property type="term" value="F:oxidoreductase activity, acting on the CH-OH group of donors, NAD or NADP as acceptor"/>
    <property type="evidence" value="ECO:0007669"/>
    <property type="project" value="InterPro"/>
</dbReference>
<dbReference type="InterPro" id="IPR037062">
    <property type="entry name" value="Malic_N_dom_sf"/>
</dbReference>
<accession>A0A1M6H7B7</accession>
<dbReference type="InterPro" id="IPR012301">
    <property type="entry name" value="Malic_N_dom"/>
</dbReference>
<dbReference type="FunFam" id="3.40.50.720:FF:000095">
    <property type="entry name" value="NADP-dependent malic enzyme"/>
    <property type="match status" value="1"/>
</dbReference>
<dbReference type="FunFam" id="3.40.50.10380:FF:000003">
    <property type="entry name" value="NADP-dependent malic enzyme"/>
    <property type="match status" value="1"/>
</dbReference>
<evidence type="ECO:0000256" key="3">
    <source>
        <dbReference type="ARBA" id="ARBA00022723"/>
    </source>
</evidence>
<dbReference type="GO" id="GO:0046872">
    <property type="term" value="F:metal ion binding"/>
    <property type="evidence" value="ECO:0007669"/>
    <property type="project" value="UniProtKB-KW"/>
</dbReference>
<dbReference type="Pfam" id="PF03949">
    <property type="entry name" value="Malic_M"/>
    <property type="match status" value="1"/>
</dbReference>
<comment type="cofactor">
    <cofactor evidence="7">
        <name>Mg(2+)</name>
        <dbReference type="ChEBI" id="CHEBI:18420"/>
    </cofactor>
    <cofactor evidence="7">
        <name>Mn(2+)</name>
        <dbReference type="ChEBI" id="CHEBI:29035"/>
    </cofactor>
    <text evidence="7">Divalent metal cations. Prefers magnesium or manganese.</text>
</comment>
<dbReference type="InterPro" id="IPR046346">
    <property type="entry name" value="Aminoacid_DH-like_N_sf"/>
</dbReference>
<dbReference type="Pfam" id="PF00390">
    <property type="entry name" value="malic"/>
    <property type="match status" value="1"/>
</dbReference>
<dbReference type="Gene3D" id="3.40.50.10380">
    <property type="entry name" value="Malic enzyme, N-terminal domain"/>
    <property type="match status" value="1"/>
</dbReference>
<dbReference type="InterPro" id="IPR045213">
    <property type="entry name" value="Malic_NAD-bd_bact_type"/>
</dbReference>
<feature type="active site" description="Proton donor" evidence="5">
    <location>
        <position position="36"/>
    </location>
</feature>
<dbReference type="PANTHER" id="PTHR43237">
    <property type="entry name" value="NADP-DEPENDENT MALIC ENZYME"/>
    <property type="match status" value="1"/>
</dbReference>
<dbReference type="InterPro" id="IPR051674">
    <property type="entry name" value="Malate_Decarboxylase"/>
</dbReference>